<sequence>MTGSAGPAPARVRELAEQGYGRNACARELGISRRAVDAAAVEAGVEWSREHTRQATAALVADSQHELSAMFSETASLAARRLLVELQSESPDPALIRALSSAADLPAGKLLIIADRVSTTDHDDRGDSLLDTLASGFASWAEHVANTTDHDDHDRPITIEGNTR</sequence>
<organism evidence="1 2">
    <name type="scientific">Dietzia cercidiphylli</name>
    <dbReference type="NCBI Taxonomy" id="498199"/>
    <lineage>
        <taxon>Bacteria</taxon>
        <taxon>Bacillati</taxon>
        <taxon>Actinomycetota</taxon>
        <taxon>Actinomycetes</taxon>
        <taxon>Mycobacteriales</taxon>
        <taxon>Dietziaceae</taxon>
        <taxon>Dietzia</taxon>
    </lineage>
</organism>
<gene>
    <name evidence="1" type="ORF">GCM10009831_18690</name>
</gene>
<accession>A0ABN2IPX1</accession>
<reference evidence="1 2" key="1">
    <citation type="journal article" date="2019" name="Int. J. Syst. Evol. Microbiol.">
        <title>The Global Catalogue of Microorganisms (GCM) 10K type strain sequencing project: providing services to taxonomists for standard genome sequencing and annotation.</title>
        <authorList>
            <consortium name="The Broad Institute Genomics Platform"/>
            <consortium name="The Broad Institute Genome Sequencing Center for Infectious Disease"/>
            <person name="Wu L."/>
            <person name="Ma J."/>
        </authorList>
    </citation>
    <scope>NUCLEOTIDE SEQUENCE [LARGE SCALE GENOMIC DNA]</scope>
    <source>
        <strain evidence="1 2">JCM 16002</strain>
    </source>
</reference>
<evidence type="ECO:0000313" key="2">
    <source>
        <dbReference type="Proteomes" id="UP001500383"/>
    </source>
</evidence>
<keyword evidence="2" id="KW-1185">Reference proteome</keyword>
<evidence type="ECO:0000313" key="1">
    <source>
        <dbReference type="EMBL" id="GAA1709326.1"/>
    </source>
</evidence>
<name>A0ABN2IPX1_9ACTN</name>
<dbReference type="RefSeq" id="WP_182658570.1">
    <property type="nucleotide sequence ID" value="NZ_BAAAQG010000008.1"/>
</dbReference>
<evidence type="ECO:0008006" key="3">
    <source>
        <dbReference type="Google" id="ProtNLM"/>
    </source>
</evidence>
<dbReference type="Proteomes" id="UP001500383">
    <property type="component" value="Unassembled WGS sequence"/>
</dbReference>
<protein>
    <recommendedName>
        <fullName evidence="3">Helix-turn-helix domain-containing protein</fullName>
    </recommendedName>
</protein>
<comment type="caution">
    <text evidence="1">The sequence shown here is derived from an EMBL/GenBank/DDBJ whole genome shotgun (WGS) entry which is preliminary data.</text>
</comment>
<proteinExistence type="predicted"/>
<dbReference type="EMBL" id="BAAAQG010000008">
    <property type="protein sequence ID" value="GAA1709326.1"/>
    <property type="molecule type" value="Genomic_DNA"/>
</dbReference>